<accession>A0ABD6ASM9</accession>
<dbReference type="Pfam" id="PF24444">
    <property type="entry name" value="DUF7563"/>
    <property type="match status" value="1"/>
</dbReference>
<evidence type="ECO:0008006" key="3">
    <source>
        <dbReference type="Google" id="ProtNLM"/>
    </source>
</evidence>
<name>A0ABD6ASM9_9EURY</name>
<keyword evidence="2" id="KW-1185">Reference proteome</keyword>
<dbReference type="EMBL" id="JBHUDC010000003">
    <property type="protein sequence ID" value="MFD1512858.1"/>
    <property type="molecule type" value="Genomic_DNA"/>
</dbReference>
<evidence type="ECO:0000313" key="1">
    <source>
        <dbReference type="EMBL" id="MFD1512858.1"/>
    </source>
</evidence>
<dbReference type="AlphaFoldDB" id="A0ABD6ASM9"/>
<dbReference type="RefSeq" id="WP_250872833.1">
    <property type="nucleotide sequence ID" value="NZ_JALXFV010000003.1"/>
</dbReference>
<protein>
    <recommendedName>
        <fullName evidence="3">Small CPxCG-related zinc finger protein</fullName>
    </recommendedName>
</protein>
<dbReference type="InterPro" id="IPR055985">
    <property type="entry name" value="DUF7563"/>
</dbReference>
<sequence length="49" mass="5255">MPTCDHCDAHISEQFRAVFADERGEVLACPNCSANSGIADESRRRSGSG</sequence>
<organism evidence="1 2">
    <name type="scientific">Halomarina rubra</name>
    <dbReference type="NCBI Taxonomy" id="2071873"/>
    <lineage>
        <taxon>Archaea</taxon>
        <taxon>Methanobacteriati</taxon>
        <taxon>Methanobacteriota</taxon>
        <taxon>Stenosarchaea group</taxon>
        <taxon>Halobacteria</taxon>
        <taxon>Halobacteriales</taxon>
        <taxon>Natronomonadaceae</taxon>
        <taxon>Halomarina</taxon>
    </lineage>
</organism>
<evidence type="ECO:0000313" key="2">
    <source>
        <dbReference type="Proteomes" id="UP001597187"/>
    </source>
</evidence>
<dbReference type="Proteomes" id="UP001597187">
    <property type="component" value="Unassembled WGS sequence"/>
</dbReference>
<gene>
    <name evidence="1" type="ORF">ACFSBT_06140</name>
</gene>
<proteinExistence type="predicted"/>
<comment type="caution">
    <text evidence="1">The sequence shown here is derived from an EMBL/GenBank/DDBJ whole genome shotgun (WGS) entry which is preliminary data.</text>
</comment>
<reference evidence="1 2" key="1">
    <citation type="journal article" date="2019" name="Int. J. Syst. Evol. Microbiol.">
        <title>The Global Catalogue of Microorganisms (GCM) 10K type strain sequencing project: providing services to taxonomists for standard genome sequencing and annotation.</title>
        <authorList>
            <consortium name="The Broad Institute Genomics Platform"/>
            <consortium name="The Broad Institute Genome Sequencing Center for Infectious Disease"/>
            <person name="Wu L."/>
            <person name="Ma J."/>
        </authorList>
    </citation>
    <scope>NUCLEOTIDE SEQUENCE [LARGE SCALE GENOMIC DNA]</scope>
    <source>
        <strain evidence="1 2">CGMCC 1.12563</strain>
    </source>
</reference>